<accession>A8MHG4</accession>
<dbReference type="EMBL" id="CP000853">
    <property type="protein sequence ID" value="ABW19051.1"/>
    <property type="molecule type" value="Genomic_DNA"/>
</dbReference>
<organism evidence="5 6">
    <name type="scientific">Alkaliphilus oremlandii (strain OhILAs)</name>
    <name type="common">Clostridium oremlandii (strain OhILAs)</name>
    <dbReference type="NCBI Taxonomy" id="350688"/>
    <lineage>
        <taxon>Bacteria</taxon>
        <taxon>Bacillati</taxon>
        <taxon>Bacillota</taxon>
        <taxon>Clostridia</taxon>
        <taxon>Peptostreptococcales</taxon>
        <taxon>Natronincolaceae</taxon>
        <taxon>Alkaliphilus</taxon>
    </lineage>
</organism>
<feature type="domain" description="CheC-like protein" evidence="3">
    <location>
        <begin position="11"/>
        <end position="46"/>
    </location>
</feature>
<dbReference type="OrthoDB" id="9812187at2"/>
<evidence type="ECO:0000313" key="6">
    <source>
        <dbReference type="Proteomes" id="UP000000269"/>
    </source>
</evidence>
<dbReference type="Proteomes" id="UP000000269">
    <property type="component" value="Chromosome"/>
</dbReference>
<evidence type="ECO:0000259" key="4">
    <source>
        <dbReference type="Pfam" id="PF13690"/>
    </source>
</evidence>
<evidence type="ECO:0000256" key="1">
    <source>
        <dbReference type="ARBA" id="ARBA00022500"/>
    </source>
</evidence>
<dbReference type="STRING" id="350688.Clos_1508"/>
<dbReference type="SUPFAM" id="SSF103039">
    <property type="entry name" value="CheC-like"/>
    <property type="match status" value="1"/>
</dbReference>
<protein>
    <submittedName>
        <fullName evidence="5">CheC, inhibitor of MCP methylation</fullName>
    </submittedName>
</protein>
<dbReference type="RefSeq" id="WP_012159363.1">
    <property type="nucleotide sequence ID" value="NC_009922.1"/>
</dbReference>
<name>A8MHG4_ALKOO</name>
<feature type="domain" description="Chemotaxis phosphatase CheX-like" evidence="4">
    <location>
        <begin position="71"/>
        <end position="151"/>
    </location>
</feature>
<dbReference type="Pfam" id="PF13690">
    <property type="entry name" value="CheX"/>
    <property type="match status" value="1"/>
</dbReference>
<dbReference type="GO" id="GO:0006935">
    <property type="term" value="P:chemotaxis"/>
    <property type="evidence" value="ECO:0007669"/>
    <property type="project" value="UniProtKB-KW"/>
</dbReference>
<dbReference type="HOGENOM" id="CLU_087860_2_0_9"/>
<dbReference type="eggNOG" id="COG1776">
    <property type="taxonomic scope" value="Bacteria"/>
</dbReference>
<dbReference type="AlphaFoldDB" id="A8MHG4"/>
<gene>
    <name evidence="5" type="ordered locus">Clos_1508</name>
</gene>
<proteinExistence type="predicted"/>
<reference evidence="6" key="1">
    <citation type="submission" date="2007-10" db="EMBL/GenBank/DDBJ databases">
        <title>Complete genome of Alkaliphilus oremlandii OhILAs.</title>
        <authorList>
            <person name="Copeland A."/>
            <person name="Lucas S."/>
            <person name="Lapidus A."/>
            <person name="Barry K."/>
            <person name="Detter J.C."/>
            <person name="Glavina del Rio T."/>
            <person name="Hammon N."/>
            <person name="Israni S."/>
            <person name="Dalin E."/>
            <person name="Tice H."/>
            <person name="Pitluck S."/>
            <person name="Chain P."/>
            <person name="Malfatti S."/>
            <person name="Shin M."/>
            <person name="Vergez L."/>
            <person name="Schmutz J."/>
            <person name="Larimer F."/>
            <person name="Land M."/>
            <person name="Hauser L."/>
            <person name="Kyrpides N."/>
            <person name="Mikhailova N."/>
            <person name="Stolz J.F."/>
            <person name="Dawson A."/>
            <person name="Fisher E."/>
            <person name="Crable B."/>
            <person name="Perera E."/>
            <person name="Lisak J."/>
            <person name="Ranganathan M."/>
            <person name="Basu P."/>
            <person name="Richardson P."/>
        </authorList>
    </citation>
    <scope>NUCLEOTIDE SEQUENCE [LARGE SCALE GENOMIC DNA]</scope>
    <source>
        <strain evidence="6">OhILAs</strain>
    </source>
</reference>
<keyword evidence="2" id="KW-0378">Hydrolase</keyword>
<dbReference type="CDD" id="cd17909">
    <property type="entry name" value="CheC_ClassI"/>
    <property type="match status" value="1"/>
</dbReference>
<dbReference type="Pfam" id="PF04509">
    <property type="entry name" value="CheC"/>
    <property type="match status" value="1"/>
</dbReference>
<dbReference type="Gene3D" id="3.40.1550.10">
    <property type="entry name" value="CheC-like"/>
    <property type="match status" value="1"/>
</dbReference>
<keyword evidence="6" id="KW-1185">Reference proteome</keyword>
<dbReference type="InterPro" id="IPR050992">
    <property type="entry name" value="CheZ_family_phosphatases"/>
</dbReference>
<dbReference type="PANTHER" id="PTHR43693:SF1">
    <property type="entry name" value="PROTEIN PHOSPHATASE CHEZ"/>
    <property type="match status" value="1"/>
</dbReference>
<dbReference type="InterPro" id="IPR028976">
    <property type="entry name" value="CheC-like_sf"/>
</dbReference>
<evidence type="ECO:0000259" key="3">
    <source>
        <dbReference type="Pfam" id="PF04509"/>
    </source>
</evidence>
<dbReference type="GO" id="GO:0016787">
    <property type="term" value="F:hydrolase activity"/>
    <property type="evidence" value="ECO:0007669"/>
    <property type="project" value="UniProtKB-KW"/>
</dbReference>
<sequence length="205" mass="22117">MNISIEDLNNLHLDALREIGNIGAGNAATALAGMINKKIDMSVPSVRILDFNDVCAVLGGEENVVSGVYFEIEGDMEGNIMFLLDLKSAKILTNILMGREDETDILDDMDRSALQEIGNILSGAYISSLSSLTNLNIKISIPSLCIDMAGAIISVPAIQFGYIGDKVLFIETVLHDGGDKVKGNFFLIPETKSFETLLKSLGVYI</sequence>
<keyword evidence="1" id="KW-0145">Chemotaxis</keyword>
<dbReference type="InterPro" id="IPR007597">
    <property type="entry name" value="CheC"/>
</dbReference>
<evidence type="ECO:0000313" key="5">
    <source>
        <dbReference type="EMBL" id="ABW19051.1"/>
    </source>
</evidence>
<evidence type="ECO:0000256" key="2">
    <source>
        <dbReference type="ARBA" id="ARBA00022801"/>
    </source>
</evidence>
<dbReference type="InterPro" id="IPR028051">
    <property type="entry name" value="CheX-like_dom"/>
</dbReference>
<dbReference type="PANTHER" id="PTHR43693">
    <property type="entry name" value="PROTEIN PHOSPHATASE CHEZ"/>
    <property type="match status" value="1"/>
</dbReference>
<dbReference type="KEGG" id="aoe:Clos_1508"/>